<feature type="domain" description="Alanine racemase N-terminal" evidence="5">
    <location>
        <begin position="32"/>
        <end position="266"/>
    </location>
</feature>
<dbReference type="EMBL" id="JADBEE010000001">
    <property type="protein sequence ID" value="MBE1513956.1"/>
    <property type="molecule type" value="Genomic_DNA"/>
</dbReference>
<dbReference type="InterPro" id="IPR011078">
    <property type="entry name" value="PyrdxlP_homeostasis"/>
</dbReference>
<comment type="similarity">
    <text evidence="2 3">Belongs to the pyridoxal phosphate-binding protein YggS/PROSC family.</text>
</comment>
<dbReference type="PROSITE" id="PS01211">
    <property type="entry name" value="UPF0001"/>
    <property type="match status" value="1"/>
</dbReference>
<evidence type="ECO:0000256" key="2">
    <source>
        <dbReference type="HAMAP-Rule" id="MF_02087"/>
    </source>
</evidence>
<dbReference type="NCBIfam" id="TIGR00044">
    <property type="entry name" value="YggS family pyridoxal phosphate-dependent enzyme"/>
    <property type="match status" value="1"/>
</dbReference>
<evidence type="ECO:0000256" key="3">
    <source>
        <dbReference type="RuleBase" id="RU004514"/>
    </source>
</evidence>
<accession>A0ABR9J5S5</accession>
<proteinExistence type="inferred from homology"/>
<evidence type="ECO:0000259" key="5">
    <source>
        <dbReference type="Pfam" id="PF01168"/>
    </source>
</evidence>
<dbReference type="SUPFAM" id="SSF51419">
    <property type="entry name" value="PLP-binding barrel"/>
    <property type="match status" value="1"/>
</dbReference>
<name>A0ABR9J5S5_9MICC</name>
<dbReference type="PIRSF" id="PIRSF004848">
    <property type="entry name" value="YBL036c_PLPDEIII"/>
    <property type="match status" value="1"/>
</dbReference>
<reference evidence="6 7" key="1">
    <citation type="submission" date="2020-10" db="EMBL/GenBank/DDBJ databases">
        <title>Sequencing the genomes of 1000 actinobacteria strains.</title>
        <authorList>
            <person name="Klenk H.-P."/>
        </authorList>
    </citation>
    <scope>NUCLEOTIDE SEQUENCE [LARGE SCALE GENOMIC DNA]</scope>
    <source>
        <strain evidence="6 7">DSM 15474</strain>
    </source>
</reference>
<evidence type="ECO:0000256" key="4">
    <source>
        <dbReference type="SAM" id="MobiDB-lite"/>
    </source>
</evidence>
<feature type="region of interest" description="Disordered" evidence="4">
    <location>
        <begin position="1"/>
        <end position="28"/>
    </location>
</feature>
<dbReference type="Pfam" id="PF01168">
    <property type="entry name" value="Ala_racemase_N"/>
    <property type="match status" value="1"/>
</dbReference>
<feature type="modified residue" description="N6-(pyridoxal phosphate)lysine" evidence="2">
    <location>
        <position position="60"/>
    </location>
</feature>
<evidence type="ECO:0000313" key="7">
    <source>
        <dbReference type="Proteomes" id="UP000636579"/>
    </source>
</evidence>
<keyword evidence="7" id="KW-1185">Reference proteome</keyword>
<dbReference type="PANTHER" id="PTHR10146:SF14">
    <property type="entry name" value="PYRIDOXAL PHOSPHATE HOMEOSTASIS PROTEIN"/>
    <property type="match status" value="1"/>
</dbReference>
<dbReference type="Gene3D" id="3.20.20.10">
    <property type="entry name" value="Alanine racemase"/>
    <property type="match status" value="1"/>
</dbReference>
<organism evidence="6 7">
    <name type="scientific">Nesterenkonia halotolerans</name>
    <dbReference type="NCBI Taxonomy" id="225325"/>
    <lineage>
        <taxon>Bacteria</taxon>
        <taxon>Bacillati</taxon>
        <taxon>Actinomycetota</taxon>
        <taxon>Actinomycetes</taxon>
        <taxon>Micrococcales</taxon>
        <taxon>Micrococcaceae</taxon>
        <taxon>Nesterenkonia</taxon>
    </lineage>
</organism>
<evidence type="ECO:0000256" key="1">
    <source>
        <dbReference type="ARBA" id="ARBA00022898"/>
    </source>
</evidence>
<evidence type="ECO:0000313" key="6">
    <source>
        <dbReference type="EMBL" id="MBE1513956.1"/>
    </source>
</evidence>
<dbReference type="Proteomes" id="UP000636579">
    <property type="component" value="Unassembled WGS sequence"/>
</dbReference>
<dbReference type="InterPro" id="IPR029066">
    <property type="entry name" value="PLP-binding_barrel"/>
</dbReference>
<dbReference type="InterPro" id="IPR001608">
    <property type="entry name" value="Ala_racemase_N"/>
</dbReference>
<protein>
    <recommendedName>
        <fullName evidence="2">Pyridoxal phosphate homeostasis protein</fullName>
        <shortName evidence="2">PLP homeostasis protein</shortName>
    </recommendedName>
</protein>
<dbReference type="HAMAP" id="MF_02087">
    <property type="entry name" value="PLP_homeostasis"/>
    <property type="match status" value="1"/>
</dbReference>
<comment type="function">
    <text evidence="2">Pyridoxal 5'-phosphate (PLP)-binding protein, which is involved in PLP homeostasis.</text>
</comment>
<dbReference type="CDD" id="cd00635">
    <property type="entry name" value="PLPDE_III_YBL036c_like"/>
    <property type="match status" value="1"/>
</dbReference>
<dbReference type="PANTHER" id="PTHR10146">
    <property type="entry name" value="PROLINE SYNTHETASE CO-TRANSCRIBED BACTERIAL HOMOLOG PROTEIN"/>
    <property type="match status" value="1"/>
</dbReference>
<keyword evidence="1 2" id="KW-0663">Pyridoxal phosphate</keyword>
<gene>
    <name evidence="6" type="ORF">H4W26_000711</name>
</gene>
<comment type="caution">
    <text evidence="6">The sequence shown here is derived from an EMBL/GenBank/DDBJ whole genome shotgun (WGS) entry which is preliminary data.</text>
</comment>
<sequence length="269" mass="28565">MDTSGESQRLRSAARQLAETGEDPRSQELAENLASVHERIDQAVEAAGRSDRPALIVVTKFFPAADVARLYRLGVRDVGENRDQEAAAKAAEVHELLAAGNSAEPAAAGQDLHWHFIGQLQSNKARSVVGYADHLHSVDRASLVKALAKTAEARPRAVVTCLIQVDLRDPLPADARGGAAPEDISTLADALEEAPGLRLGGLMAVAPLEEPPAPAFARLAELSATLRMRRPEADMISAGMSGDLEAAVAHGATHLRVGRDVLGERPLQR</sequence>